<reference evidence="2" key="1">
    <citation type="journal article" date="2021" name="Proc. Natl. Acad. Sci. U.S.A.">
        <title>A Catalog of Tens of Thousands of Viruses from Human Metagenomes Reveals Hidden Associations with Chronic Diseases.</title>
        <authorList>
            <person name="Tisza M.J."/>
            <person name="Buck C.B."/>
        </authorList>
    </citation>
    <scope>NUCLEOTIDE SEQUENCE</scope>
    <source>
        <strain evidence="2">Ct5jB2</strain>
    </source>
</reference>
<name>A0A8S5TTF2_9CAUD</name>
<dbReference type="EMBL" id="BK015927">
    <property type="protein sequence ID" value="DAF85492.1"/>
    <property type="molecule type" value="Genomic_DNA"/>
</dbReference>
<accession>A0A8S5TTF2</accession>
<sequence length="99" mass="12334">MLYYEHKIDFRLTKTKSYQYSVIIYYSLSNKELPHYFYSNAFTSRIKRTDYLYLSPVSFRKDFCFINFFYYICFNLMSIWATRTINRTYTHISAYQRHD</sequence>
<evidence type="ECO:0000313" key="2">
    <source>
        <dbReference type="EMBL" id="DAF85492.1"/>
    </source>
</evidence>
<evidence type="ECO:0000256" key="1">
    <source>
        <dbReference type="SAM" id="Phobius"/>
    </source>
</evidence>
<protein>
    <submittedName>
        <fullName evidence="2">Uncharacterized protein</fullName>
    </submittedName>
</protein>
<keyword evidence="1" id="KW-0812">Transmembrane</keyword>
<keyword evidence="1" id="KW-1133">Transmembrane helix</keyword>
<organism evidence="2">
    <name type="scientific">Siphoviridae sp. ct5jB2</name>
    <dbReference type="NCBI Taxonomy" id="2825337"/>
    <lineage>
        <taxon>Viruses</taxon>
        <taxon>Duplodnaviria</taxon>
        <taxon>Heunggongvirae</taxon>
        <taxon>Uroviricota</taxon>
        <taxon>Caudoviricetes</taxon>
    </lineage>
</organism>
<keyword evidence="1" id="KW-0472">Membrane</keyword>
<feature type="transmembrane region" description="Helical" evidence="1">
    <location>
        <begin position="63"/>
        <end position="81"/>
    </location>
</feature>
<proteinExistence type="predicted"/>